<dbReference type="AlphaFoldDB" id="A0A9W3SI03"/>
<protein>
    <recommendedName>
        <fullName evidence="3">Helix-turn-helix domain-containing protein</fullName>
    </recommendedName>
</protein>
<name>A0A9W3SI03_BACTU</name>
<evidence type="ECO:0000313" key="2">
    <source>
        <dbReference type="Proteomes" id="UP000092743"/>
    </source>
</evidence>
<sequence>MKVCKKRKTVVQTPEEIWDEKCQQAIVLFNQGIAYPDIAKKVGCHVSNLYRELKKRGLFQFPK</sequence>
<gene>
    <name evidence="1" type="ORF">BT246_66280</name>
</gene>
<organism evidence="1 2">
    <name type="scientific">Bacillus thuringiensis</name>
    <dbReference type="NCBI Taxonomy" id="1428"/>
    <lineage>
        <taxon>Bacteria</taxon>
        <taxon>Bacillati</taxon>
        <taxon>Bacillota</taxon>
        <taxon>Bacilli</taxon>
        <taxon>Bacillales</taxon>
        <taxon>Bacillaceae</taxon>
        <taxon>Bacillus</taxon>
        <taxon>Bacillus cereus group</taxon>
    </lineage>
</organism>
<geneLocation type="plasmid" evidence="1 2">
    <name>p142098</name>
</geneLocation>
<dbReference type="Proteomes" id="UP000092743">
    <property type="component" value="Plasmid p142098"/>
</dbReference>
<accession>A0A9W3SI03</accession>
<keyword evidence="1" id="KW-0614">Plasmid</keyword>
<proteinExistence type="predicted"/>
<dbReference type="EMBL" id="CP015352">
    <property type="protein sequence ID" value="ANS51920.1"/>
    <property type="molecule type" value="Genomic_DNA"/>
</dbReference>
<reference evidence="1 2" key="1">
    <citation type="submission" date="2016-04" db="EMBL/GenBank/DDBJ databases">
        <title>High quality genome of the nematocidal Bacillus thuringiensis MYBT18246.</title>
        <authorList>
            <person name="Hollensteiner J."/>
            <person name="Poehlein A."/>
            <person name="Sproeer C."/>
            <person name="Bunk B."/>
            <person name="Rosenstiel P."/>
            <person name="Schulenburg H."/>
            <person name="Liesegang H."/>
        </authorList>
    </citation>
    <scope>NUCLEOTIDE SEQUENCE [LARGE SCALE GENOMIC DNA]</scope>
    <source>
        <strain evidence="1 2">MYBT18246</strain>
        <plasmid evidence="1 2">p142098</plasmid>
    </source>
</reference>
<dbReference type="Gene3D" id="1.10.10.60">
    <property type="entry name" value="Homeodomain-like"/>
    <property type="match status" value="1"/>
</dbReference>
<evidence type="ECO:0008006" key="3">
    <source>
        <dbReference type="Google" id="ProtNLM"/>
    </source>
</evidence>
<evidence type="ECO:0000313" key="1">
    <source>
        <dbReference type="EMBL" id="ANS51920.1"/>
    </source>
</evidence>